<dbReference type="PROSITE" id="PS50110">
    <property type="entry name" value="RESPONSE_REGULATORY"/>
    <property type="match status" value="1"/>
</dbReference>
<dbReference type="PROSITE" id="PS51832">
    <property type="entry name" value="HD_GYP"/>
    <property type="match status" value="1"/>
</dbReference>
<dbReference type="SMART" id="SM00448">
    <property type="entry name" value="REC"/>
    <property type="match status" value="1"/>
</dbReference>
<dbReference type="EMBL" id="JACHET010000001">
    <property type="protein sequence ID" value="MBB6183987.1"/>
    <property type="molecule type" value="Genomic_DNA"/>
</dbReference>
<dbReference type="PANTHER" id="PTHR45228">
    <property type="entry name" value="CYCLIC DI-GMP PHOSPHODIESTERASE TM_0186-RELATED"/>
    <property type="match status" value="1"/>
</dbReference>
<feature type="modified residue" description="4-aspartylphosphate" evidence="1">
    <location>
        <position position="53"/>
    </location>
</feature>
<name>A0A841KJ46_9GAMM</name>
<dbReference type="Gene3D" id="3.40.50.2300">
    <property type="match status" value="1"/>
</dbReference>
<dbReference type="Proteomes" id="UP000560000">
    <property type="component" value="Unassembled WGS sequence"/>
</dbReference>
<dbReference type="InterPro" id="IPR003607">
    <property type="entry name" value="HD/PDEase_dom"/>
</dbReference>
<dbReference type="CDD" id="cd00077">
    <property type="entry name" value="HDc"/>
    <property type="match status" value="1"/>
</dbReference>
<dbReference type="InterPro" id="IPR037522">
    <property type="entry name" value="HD_GYP_dom"/>
</dbReference>
<sequence>MANESILIVDDEPQNLAVLQQILDDDYLLVFARSGTEALEAARKHAPDLVLMDVQMPNMDGYTACRQLKADPATVSIPVIFVTTLSDIGNETAGFQAGAVDYIIKPISSAVVRARVHTHLSLVQATLLERSYHDAIHMLGEAGHYNDLDTGVHIWRMAAYSAALAEAAGWGPQRRRLLELAAPMHDTGKIGIPDSILRKPGPLDADEWKVMRTHTRIGHDILAKSDAPVFRLAAEIALRHHEWWDGSGYPDGLAERAIPESARIVAIADTFDALTMDRPYKQAWPVGQAMARLRQDAGSHFEPRLVRIFDNILPLILDIKSSWDARDRITAQPIGPQYAHLRRLVAPMAS</sequence>
<comment type="caution">
    <text evidence="4">The sequence shown here is derived from an EMBL/GenBank/DDBJ whole genome shotgun (WGS) entry which is preliminary data.</text>
</comment>
<dbReference type="SUPFAM" id="SSF109604">
    <property type="entry name" value="HD-domain/PDEase-like"/>
    <property type="match status" value="1"/>
</dbReference>
<dbReference type="InterPro" id="IPR011006">
    <property type="entry name" value="CheY-like_superfamily"/>
</dbReference>
<dbReference type="AlphaFoldDB" id="A0A841KJ46"/>
<protein>
    <submittedName>
        <fullName evidence="4">Putative two-component system response regulator</fullName>
    </submittedName>
</protein>
<dbReference type="GO" id="GO:0008081">
    <property type="term" value="F:phosphoric diester hydrolase activity"/>
    <property type="evidence" value="ECO:0007669"/>
    <property type="project" value="UniProtKB-ARBA"/>
</dbReference>
<dbReference type="InterPro" id="IPR001789">
    <property type="entry name" value="Sig_transdc_resp-reg_receiver"/>
</dbReference>
<dbReference type="Gene3D" id="1.10.3210.10">
    <property type="entry name" value="Hypothetical protein af1432"/>
    <property type="match status" value="1"/>
</dbReference>
<dbReference type="PANTHER" id="PTHR45228:SF5">
    <property type="entry name" value="CYCLIC DI-GMP PHOSPHODIESTERASE VC_1348-RELATED"/>
    <property type="match status" value="1"/>
</dbReference>
<dbReference type="Pfam" id="PF00072">
    <property type="entry name" value="Response_reg"/>
    <property type="match status" value="1"/>
</dbReference>
<organism evidence="4 5">
    <name type="scientific">Oleiagrimonas soli</name>
    <dbReference type="NCBI Taxonomy" id="1543381"/>
    <lineage>
        <taxon>Bacteria</taxon>
        <taxon>Pseudomonadati</taxon>
        <taxon>Pseudomonadota</taxon>
        <taxon>Gammaproteobacteria</taxon>
        <taxon>Lysobacterales</taxon>
        <taxon>Rhodanobacteraceae</taxon>
        <taxon>Oleiagrimonas</taxon>
    </lineage>
</organism>
<dbReference type="SUPFAM" id="SSF52172">
    <property type="entry name" value="CheY-like"/>
    <property type="match status" value="1"/>
</dbReference>
<dbReference type="RefSeq" id="WP_052394689.1">
    <property type="nucleotide sequence ID" value="NZ_JACHET010000001.1"/>
</dbReference>
<evidence type="ECO:0000313" key="5">
    <source>
        <dbReference type="Proteomes" id="UP000560000"/>
    </source>
</evidence>
<accession>A0A841KJ46</accession>
<evidence type="ECO:0000259" key="2">
    <source>
        <dbReference type="PROSITE" id="PS50110"/>
    </source>
</evidence>
<dbReference type="Pfam" id="PF13487">
    <property type="entry name" value="HD_5"/>
    <property type="match status" value="1"/>
</dbReference>
<dbReference type="SMART" id="SM00471">
    <property type="entry name" value="HDc"/>
    <property type="match status" value="1"/>
</dbReference>
<reference evidence="4 5" key="1">
    <citation type="submission" date="2020-08" db="EMBL/GenBank/DDBJ databases">
        <title>Genomic Encyclopedia of Type Strains, Phase IV (KMG-IV): sequencing the most valuable type-strain genomes for metagenomic binning, comparative biology and taxonomic classification.</title>
        <authorList>
            <person name="Goeker M."/>
        </authorList>
    </citation>
    <scope>NUCLEOTIDE SEQUENCE [LARGE SCALE GENOMIC DNA]</scope>
    <source>
        <strain evidence="4 5">DSM 107085</strain>
    </source>
</reference>
<dbReference type="InterPro" id="IPR052020">
    <property type="entry name" value="Cyclic_di-GMP/3'3'-cGAMP_PDE"/>
</dbReference>
<dbReference type="CDD" id="cd19920">
    <property type="entry name" value="REC_PA4781-like"/>
    <property type="match status" value="1"/>
</dbReference>
<evidence type="ECO:0000313" key="4">
    <source>
        <dbReference type="EMBL" id="MBB6183987.1"/>
    </source>
</evidence>
<feature type="domain" description="HD-GYP" evidence="3">
    <location>
        <begin position="128"/>
        <end position="325"/>
    </location>
</feature>
<gene>
    <name evidence="4" type="ORF">HNQ86_001332</name>
</gene>
<evidence type="ECO:0000256" key="1">
    <source>
        <dbReference type="PROSITE-ProRule" id="PRU00169"/>
    </source>
</evidence>
<dbReference type="GO" id="GO:0000160">
    <property type="term" value="P:phosphorelay signal transduction system"/>
    <property type="evidence" value="ECO:0007669"/>
    <property type="project" value="InterPro"/>
</dbReference>
<proteinExistence type="predicted"/>
<feature type="domain" description="Response regulatory" evidence="2">
    <location>
        <begin position="5"/>
        <end position="120"/>
    </location>
</feature>
<evidence type="ECO:0000259" key="3">
    <source>
        <dbReference type="PROSITE" id="PS51832"/>
    </source>
</evidence>
<keyword evidence="1" id="KW-0597">Phosphoprotein</keyword>
<dbReference type="OrthoDB" id="9802066at2"/>